<comment type="similarity">
    <text evidence="1">Belongs to the methyltransferase superfamily.</text>
</comment>
<dbReference type="GO" id="GO:0008757">
    <property type="term" value="F:S-adenosylmethionine-dependent methyltransferase activity"/>
    <property type="evidence" value="ECO:0007669"/>
    <property type="project" value="InterPro"/>
</dbReference>
<dbReference type="CDD" id="cd02440">
    <property type="entry name" value="AdoMet_MTases"/>
    <property type="match status" value="1"/>
</dbReference>
<sequence>MAVEREIAKTRTFGAKVDFGKTASDYRAYRAGFPPEFFEALAERGWVRPAEHALDLGTGTGTVARGLAKLGMTVTGVDPASTLLDEAAALDREAGVDVSYRIGFAEKLPEASESVQLVTAGQCWHWLDRAAAAREASRVLVPGGRIVIAHFDWLPLAGNVVEATEELILMHNPSWTMAGGNGIYPGWLRDLAEASFVGLETFSFDVSVSYSQEAWRGRIRASAGVKASLGTAAIENFDAELSAILRESYTEDPLSVPHRVWVASGVKSS</sequence>
<evidence type="ECO:0000259" key="4">
    <source>
        <dbReference type="Pfam" id="PF08241"/>
    </source>
</evidence>
<dbReference type="SUPFAM" id="SSF53335">
    <property type="entry name" value="S-adenosyl-L-methionine-dependent methyltransferases"/>
    <property type="match status" value="1"/>
</dbReference>
<reference evidence="5 6" key="1">
    <citation type="submission" date="2018-06" db="EMBL/GenBank/DDBJ databases">
        <title>Genomic Encyclopedia of Archaeal and Bacterial Type Strains, Phase II (KMG-II): from individual species to whole genera.</title>
        <authorList>
            <person name="Goeker M."/>
        </authorList>
    </citation>
    <scope>NUCLEOTIDE SEQUENCE [LARGE SCALE GENOMIC DNA]</scope>
    <source>
        <strain evidence="5 6">DSM 18774</strain>
    </source>
</reference>
<evidence type="ECO:0000256" key="2">
    <source>
        <dbReference type="ARBA" id="ARBA00022603"/>
    </source>
</evidence>
<evidence type="ECO:0000313" key="5">
    <source>
        <dbReference type="EMBL" id="PZX45732.1"/>
    </source>
</evidence>
<dbReference type="InterPro" id="IPR029063">
    <property type="entry name" value="SAM-dependent_MTases_sf"/>
</dbReference>
<evidence type="ECO:0000256" key="1">
    <source>
        <dbReference type="ARBA" id="ARBA00008361"/>
    </source>
</evidence>
<dbReference type="PANTHER" id="PTHR44942:SF4">
    <property type="entry name" value="METHYLTRANSFERASE TYPE 11 DOMAIN-CONTAINING PROTEIN"/>
    <property type="match status" value="1"/>
</dbReference>
<dbReference type="InterPro" id="IPR013216">
    <property type="entry name" value="Methyltransf_11"/>
</dbReference>
<accession>A0A2W7S5F9</accession>
<name>A0A2W7S5F9_9RHOB</name>
<keyword evidence="3 5" id="KW-0808">Transferase</keyword>
<dbReference type="GO" id="GO:0032259">
    <property type="term" value="P:methylation"/>
    <property type="evidence" value="ECO:0007669"/>
    <property type="project" value="UniProtKB-KW"/>
</dbReference>
<evidence type="ECO:0000313" key="6">
    <source>
        <dbReference type="Proteomes" id="UP000249538"/>
    </source>
</evidence>
<feature type="domain" description="Methyltransferase type 11" evidence="4">
    <location>
        <begin position="54"/>
        <end position="148"/>
    </location>
</feature>
<dbReference type="AlphaFoldDB" id="A0A2W7S5F9"/>
<gene>
    <name evidence="5" type="ORF">LX76_04745</name>
</gene>
<keyword evidence="2 5" id="KW-0489">Methyltransferase</keyword>
<dbReference type="EMBL" id="QKZS01000072">
    <property type="protein sequence ID" value="PZX45732.1"/>
    <property type="molecule type" value="Genomic_DNA"/>
</dbReference>
<dbReference type="Proteomes" id="UP000249538">
    <property type="component" value="Unassembled WGS sequence"/>
</dbReference>
<evidence type="ECO:0000256" key="3">
    <source>
        <dbReference type="ARBA" id="ARBA00022679"/>
    </source>
</evidence>
<protein>
    <submittedName>
        <fullName evidence="5">Methyltransferase family protein</fullName>
    </submittedName>
</protein>
<dbReference type="InterPro" id="IPR051052">
    <property type="entry name" value="Diverse_substrate_MTase"/>
</dbReference>
<comment type="caution">
    <text evidence="5">The sequence shown here is derived from an EMBL/GenBank/DDBJ whole genome shotgun (WGS) entry which is preliminary data.</text>
</comment>
<dbReference type="Gene3D" id="3.40.50.150">
    <property type="entry name" value="Vaccinia Virus protein VP39"/>
    <property type="match status" value="1"/>
</dbReference>
<dbReference type="RefSeq" id="WP_111467674.1">
    <property type="nucleotide sequence ID" value="NZ_QKZS01000072.1"/>
</dbReference>
<dbReference type="PANTHER" id="PTHR44942">
    <property type="entry name" value="METHYLTRANSF_11 DOMAIN-CONTAINING PROTEIN"/>
    <property type="match status" value="1"/>
</dbReference>
<dbReference type="Pfam" id="PF08241">
    <property type="entry name" value="Methyltransf_11"/>
    <property type="match status" value="1"/>
</dbReference>
<proteinExistence type="inferred from homology"/>
<organism evidence="5 6">
    <name type="scientific">Cereibacter changlensis</name>
    <dbReference type="NCBI Taxonomy" id="402884"/>
    <lineage>
        <taxon>Bacteria</taxon>
        <taxon>Pseudomonadati</taxon>
        <taxon>Pseudomonadota</taxon>
        <taxon>Alphaproteobacteria</taxon>
        <taxon>Rhodobacterales</taxon>
        <taxon>Paracoccaceae</taxon>
        <taxon>Cereibacter</taxon>
    </lineage>
</organism>